<dbReference type="SUPFAM" id="SSF52540">
    <property type="entry name" value="P-loop containing nucleoside triphosphate hydrolases"/>
    <property type="match status" value="1"/>
</dbReference>
<dbReference type="SMART" id="SM00320">
    <property type="entry name" value="WD40"/>
    <property type="match status" value="7"/>
</dbReference>
<sequence length="1604" mass="179996">MAKEKIEGCHVCTLVTPGEPQVLLGKDKAFTYDFVFDIDSEQHNIYQACVYKLIEGCFEGYNATVFAYGQTGSGKTYTMGTGFDLSLSQQEQGIIPRAVHQLFEGIQNRRERAQEAGSQPPEFKVSAQFLELYNEEILDLFDGSRDPESRNRKSNIKIHEDASGSIYTTGVTSRLVQSEEELLQCLKLGALSRTTASTQMNAQSSRSHAIFTIHLCQMRVCQQQQMNEELNGVDTSPISQPEFETLMAKFHFVDLAGSERLKRTGATGERAREGISINCGLLALGNVISALGDQTKKGGHVPYRDSKLTRLLQDSLGGNSRTVMIACVSPSDRDFMETLNTLKYANRARNIKNKVVVNQDKTSQQISALRAEIARLQMELMEYKAGKRVASEDGSEGYSDLYQENAMLQRENDTMRLRVKAMQETIDHLNCRVTHLLANEVSTRLTKSSEGSEEIGSLIQNYIREVEELRTKLLESEAMNESLRRQTVRVSSHSSFSANVNPVPGHPPGSSPAALSMEAEMTDVLRRAKLDIERLKKKERRQRRMSLHEPLNQKTTTTKADVWLCFCVQDIMSPLQEESGCDDDEEGREEEDGFDSDESLVDSDSDSEEKAANFQADLADLTCEIEIKQKLIDELENSQRRLLMLKLQYEEKLILLQNKIRDTQLERDRVLQNLMSMENYTEEKANQIRQEYEKRLKEMNRDLLKLQAAQKEHARLLKNQGRYERELKKLQLEVNDMKKAKVVLMKQMKEEQQRRRMVEAKRTREIAQLKKEQRRQEYQIRALESQKRQQELVLRRKTQEVTALRRLAKPMSDRVAGRVARWNQVPSVTDSGAELSASTTASSSEPETGRSVSGLVRQWNNKNNVFGYMGESLGGTGAVNRPSSFSKSARQKWQSLENRILDIVMQRMTIANVEADMDRLIKVGTAVMFLLQVMMRNSDGEGPEAEDRLLQEITEEVEVLNANIDYINDSLSDCQATIVQIEETKDELDSVDTSVVISSCSLAEARHLLDHFLKASIDKSLQVAQKEAQIRLLEGQLKQTDMIGSSHNHMILDALREKAEYIPELQALIHNVQQENGYASTDEEPSEFMVHPFFTQMEPRLSAQMKAVSAECLGPLLEPSSGNKQQHITKSLASLTDIREDGLSLATASLGFSLALRDSYHRERASRTISLPVRGHTFPRQSRGYDTSPITRRKSYDRAYRPTDGCTPPSSPPLRTRNDRNVFSRLTSNQTQGSALDNDYDTACACVFFRGVINPIGGVKAGRTAPLQCVSVAEGHSKPVLCVDATDELLFTGSKDRTCKMWNLVTGQEIVTLKGHPNNVVSVKYSPFSCLVFSVSTSYIKVWDIRDSAKCVRTFTSSGQVVSGDACAGTTTRTISFAQGECQINQIALSPSGSVLYAAAGNTVRMWDLKRMQGMGKLTGHIGSVMCLTVRQSLLGKDQVITGSKDHYVKVFDVAEGTLGNVGPAHNFEPPHYDGIECLSVQGDVLFSGSRDNGIKKWDLEQQELTQQIPNAHKDWVCALAYVPGRPMLLSACRGGMLKVWNVDNFTPIGEIRGHDSPINAICTNSRQIFTASRYNKNVWDCSAIHAKIWSKAQRGFEVENVRA</sequence>
<dbReference type="SUPFAM" id="SSF50978">
    <property type="entry name" value="WD40 repeat-like"/>
    <property type="match status" value="1"/>
</dbReference>
<dbReference type="SUPFAM" id="SSF46579">
    <property type="entry name" value="Prefoldin"/>
    <property type="match status" value="1"/>
</dbReference>
<dbReference type="InterPro" id="IPR001752">
    <property type="entry name" value="Kinesin_motor_dom"/>
</dbReference>
<dbReference type="GO" id="GO:0005874">
    <property type="term" value="C:microtubule"/>
    <property type="evidence" value="ECO:0007669"/>
    <property type="project" value="UniProtKB-KW"/>
</dbReference>
<dbReference type="SMART" id="SM00129">
    <property type="entry name" value="KISc"/>
    <property type="match status" value="1"/>
</dbReference>
<keyword evidence="12 18" id="KW-0175">Coiled coil</keyword>
<dbReference type="CDD" id="cd01372">
    <property type="entry name" value="KISc_KIF4"/>
    <property type="match status" value="1"/>
</dbReference>
<dbReference type="GO" id="GO:0007018">
    <property type="term" value="P:microtubule-based movement"/>
    <property type="evidence" value="ECO:0007669"/>
    <property type="project" value="InterPro"/>
</dbReference>
<dbReference type="CDD" id="cd00200">
    <property type="entry name" value="WD40"/>
    <property type="match status" value="1"/>
</dbReference>
<feature type="region of interest" description="Disordered" evidence="19">
    <location>
        <begin position="576"/>
        <end position="611"/>
    </location>
</feature>
<evidence type="ECO:0000256" key="16">
    <source>
        <dbReference type="PROSITE-ProRule" id="PRU00221"/>
    </source>
</evidence>
<evidence type="ECO:0000256" key="2">
    <source>
        <dbReference type="ARBA" id="ARBA00004279"/>
    </source>
</evidence>
<dbReference type="GO" id="GO:0005524">
    <property type="term" value="F:ATP binding"/>
    <property type="evidence" value="ECO:0007669"/>
    <property type="project" value="UniProtKB-UniRule"/>
</dbReference>
<evidence type="ECO:0000256" key="11">
    <source>
        <dbReference type="ARBA" id="ARBA00022840"/>
    </source>
</evidence>
<proteinExistence type="inferred from homology"/>
<comment type="subcellular location">
    <subcellularLocation>
        <location evidence="3">Cell projection</location>
        <location evidence="3">Axon</location>
    </subcellularLocation>
    <subcellularLocation>
        <location evidence="2">Cell projection</location>
        <location evidence="2">Dendrite</location>
    </subcellularLocation>
    <subcellularLocation>
        <location evidence="4">Cell projection</location>
        <location evidence="4">Growth cone</location>
    </subcellularLocation>
    <subcellularLocation>
        <location evidence="1">Cytoplasm</location>
        <location evidence="1">Cytoskeleton</location>
    </subcellularLocation>
</comment>
<dbReference type="InterPro" id="IPR019821">
    <property type="entry name" value="Kinesin_motor_CS"/>
</dbReference>
<dbReference type="InterPro" id="IPR027640">
    <property type="entry name" value="Kinesin-like_fam"/>
</dbReference>
<dbReference type="Pfam" id="PF00400">
    <property type="entry name" value="WD40"/>
    <property type="match status" value="5"/>
</dbReference>
<dbReference type="Pfam" id="PF23204">
    <property type="entry name" value="KIF21A_2nd"/>
    <property type="match status" value="1"/>
</dbReference>
<dbReference type="Pfam" id="PF00225">
    <property type="entry name" value="Kinesin"/>
    <property type="match status" value="1"/>
</dbReference>
<keyword evidence="7 16" id="KW-0853">WD repeat</keyword>
<protein>
    <recommendedName>
        <fullName evidence="20">Kinesin motor domain-containing protein</fullName>
    </recommendedName>
</protein>
<dbReference type="PROSITE" id="PS50082">
    <property type="entry name" value="WD_REPEATS_2"/>
    <property type="match status" value="4"/>
</dbReference>
<dbReference type="GO" id="GO:0003777">
    <property type="term" value="F:microtubule motor activity"/>
    <property type="evidence" value="ECO:0007669"/>
    <property type="project" value="InterPro"/>
</dbReference>
<dbReference type="Ensembl" id="ENSMMOT00000003687.1">
    <property type="protein sequence ID" value="ENSMMOP00000003624.1"/>
    <property type="gene ID" value="ENSMMOG00000002895.1"/>
</dbReference>
<feature type="coiled-coil region" evidence="18">
    <location>
        <begin position="459"/>
        <end position="486"/>
    </location>
</feature>
<dbReference type="PANTHER" id="PTHR47969:SF28">
    <property type="entry name" value="KINESIN-LIKE PROTEIN KIF21B"/>
    <property type="match status" value="1"/>
</dbReference>
<feature type="coiled-coil region" evidence="18">
    <location>
        <begin position="518"/>
        <end position="545"/>
    </location>
</feature>
<feature type="region of interest" description="Disordered" evidence="19">
    <location>
        <begin position="1198"/>
        <end position="1218"/>
    </location>
</feature>
<evidence type="ECO:0000256" key="14">
    <source>
        <dbReference type="ARBA" id="ARBA00023212"/>
    </source>
</evidence>
<feature type="binding site" evidence="17">
    <location>
        <begin position="69"/>
        <end position="76"/>
    </location>
    <ligand>
        <name>ATP</name>
        <dbReference type="ChEBI" id="CHEBI:30616"/>
    </ligand>
</feature>
<feature type="repeat" description="WD" evidence="16">
    <location>
        <begin position="1313"/>
        <end position="1353"/>
    </location>
</feature>
<evidence type="ECO:0000256" key="10">
    <source>
        <dbReference type="ARBA" id="ARBA00022741"/>
    </source>
</evidence>
<feature type="compositionally biased region" description="Acidic residues" evidence="19">
    <location>
        <begin position="579"/>
        <end position="607"/>
    </location>
</feature>
<feature type="domain" description="Kinesin motor" evidence="20">
    <location>
        <begin position="1"/>
        <end position="351"/>
    </location>
</feature>
<reference evidence="21" key="1">
    <citation type="submission" date="2025-08" db="UniProtKB">
        <authorList>
            <consortium name="Ensembl"/>
        </authorList>
    </citation>
    <scope>IDENTIFICATION</scope>
</reference>
<dbReference type="STRING" id="94237.ENSMMOP00000003624"/>
<dbReference type="Proteomes" id="UP000261620">
    <property type="component" value="Unplaced"/>
</dbReference>
<dbReference type="Gene3D" id="2.130.10.10">
    <property type="entry name" value="YVTN repeat-like/Quinoprotein amine dehydrogenase"/>
    <property type="match status" value="2"/>
</dbReference>
<keyword evidence="9" id="KW-0677">Repeat</keyword>
<feature type="region of interest" description="Disordered" evidence="19">
    <location>
        <begin position="828"/>
        <end position="853"/>
    </location>
</feature>
<evidence type="ECO:0000256" key="12">
    <source>
        <dbReference type="ARBA" id="ARBA00023054"/>
    </source>
</evidence>
<dbReference type="InterPro" id="IPR036322">
    <property type="entry name" value="WD40_repeat_dom_sf"/>
</dbReference>
<dbReference type="GO" id="GO:0008017">
    <property type="term" value="F:microtubule binding"/>
    <property type="evidence" value="ECO:0007669"/>
    <property type="project" value="InterPro"/>
</dbReference>
<dbReference type="PANTHER" id="PTHR47969">
    <property type="entry name" value="CHROMOSOME-ASSOCIATED KINESIN KIF4A-RELATED"/>
    <property type="match status" value="1"/>
</dbReference>
<feature type="repeat" description="WD" evidence="16">
    <location>
        <begin position="1469"/>
        <end position="1508"/>
    </location>
</feature>
<evidence type="ECO:0000256" key="17">
    <source>
        <dbReference type="PROSITE-ProRule" id="PRU00283"/>
    </source>
</evidence>
<dbReference type="FunFam" id="3.40.850.10:FF:000011">
    <property type="entry name" value="Kinesin family member 21A"/>
    <property type="match status" value="1"/>
</dbReference>
<dbReference type="PROSITE" id="PS50067">
    <property type="entry name" value="KINESIN_MOTOR_2"/>
    <property type="match status" value="1"/>
</dbReference>
<dbReference type="GO" id="GO:0030425">
    <property type="term" value="C:dendrite"/>
    <property type="evidence" value="ECO:0007669"/>
    <property type="project" value="UniProtKB-SubCell"/>
</dbReference>
<dbReference type="InterPro" id="IPR001680">
    <property type="entry name" value="WD40_rpt"/>
</dbReference>
<keyword evidence="15" id="KW-0966">Cell projection</keyword>
<evidence type="ECO:0000256" key="19">
    <source>
        <dbReference type="SAM" id="MobiDB-lite"/>
    </source>
</evidence>
<dbReference type="GO" id="GO:0030426">
    <property type="term" value="C:growth cone"/>
    <property type="evidence" value="ECO:0007669"/>
    <property type="project" value="UniProtKB-SubCell"/>
</dbReference>
<feature type="coiled-coil region" evidence="18">
    <location>
        <begin position="359"/>
        <end position="425"/>
    </location>
</feature>
<dbReference type="PROSITE" id="PS00411">
    <property type="entry name" value="KINESIN_MOTOR_1"/>
    <property type="match status" value="1"/>
</dbReference>
<name>A0A3Q3W550_MOLML</name>
<dbReference type="Pfam" id="PF25764">
    <property type="entry name" value="KIF21A_4th"/>
    <property type="match status" value="1"/>
</dbReference>
<feature type="coiled-coil region" evidence="18">
    <location>
        <begin position="618"/>
        <end position="800"/>
    </location>
</feature>
<dbReference type="Gene3D" id="3.40.850.10">
    <property type="entry name" value="Kinesin motor domain"/>
    <property type="match status" value="1"/>
</dbReference>
<evidence type="ECO:0000256" key="7">
    <source>
        <dbReference type="ARBA" id="ARBA00022574"/>
    </source>
</evidence>
<evidence type="ECO:0000313" key="21">
    <source>
        <dbReference type="Ensembl" id="ENSMMOP00000003624.1"/>
    </source>
</evidence>
<feature type="repeat" description="WD" evidence="16">
    <location>
        <begin position="1273"/>
        <end position="1312"/>
    </location>
</feature>
<dbReference type="PROSITE" id="PS50294">
    <property type="entry name" value="WD_REPEATS_REGION"/>
    <property type="match status" value="1"/>
</dbReference>
<evidence type="ECO:0000256" key="6">
    <source>
        <dbReference type="ARBA" id="ARBA00022553"/>
    </source>
</evidence>
<dbReference type="OMA" id="SAQFLEX"/>
<evidence type="ECO:0000256" key="13">
    <source>
        <dbReference type="ARBA" id="ARBA00023175"/>
    </source>
</evidence>
<evidence type="ECO:0000256" key="9">
    <source>
        <dbReference type="ARBA" id="ARBA00022737"/>
    </source>
</evidence>
<keyword evidence="10 17" id="KW-0547">Nucleotide-binding</keyword>
<dbReference type="InterPro" id="IPR056533">
    <property type="entry name" value="KIF21A/B_hel_1"/>
</dbReference>
<organism evidence="21 22">
    <name type="scientific">Mola mola</name>
    <name type="common">Ocean sunfish</name>
    <name type="synonym">Tetraodon mola</name>
    <dbReference type="NCBI Taxonomy" id="94237"/>
    <lineage>
        <taxon>Eukaryota</taxon>
        <taxon>Metazoa</taxon>
        <taxon>Chordata</taxon>
        <taxon>Craniata</taxon>
        <taxon>Vertebrata</taxon>
        <taxon>Euteleostomi</taxon>
        <taxon>Actinopterygii</taxon>
        <taxon>Neopterygii</taxon>
        <taxon>Teleostei</taxon>
        <taxon>Neoteleostei</taxon>
        <taxon>Acanthomorphata</taxon>
        <taxon>Eupercaria</taxon>
        <taxon>Tetraodontiformes</taxon>
        <taxon>Molidae</taxon>
        <taxon>Mola</taxon>
    </lineage>
</organism>
<reference evidence="21" key="2">
    <citation type="submission" date="2025-09" db="UniProtKB">
        <authorList>
            <consortium name="Ensembl"/>
        </authorList>
    </citation>
    <scope>IDENTIFICATION</scope>
</reference>
<keyword evidence="13 17" id="KW-0505">Motor protein</keyword>
<dbReference type="InterPro" id="IPR027417">
    <property type="entry name" value="P-loop_NTPase"/>
</dbReference>
<comment type="similarity">
    <text evidence="17">Belongs to the TRAFAC class myosin-kinesin ATPase superfamily. Kinesin family.</text>
</comment>
<evidence type="ECO:0000256" key="3">
    <source>
        <dbReference type="ARBA" id="ARBA00004489"/>
    </source>
</evidence>
<keyword evidence="22" id="KW-1185">Reference proteome</keyword>
<evidence type="ECO:0000259" key="20">
    <source>
        <dbReference type="PROSITE" id="PS50067"/>
    </source>
</evidence>
<keyword evidence="14" id="KW-0206">Cytoskeleton</keyword>
<accession>A0A3Q3W550</accession>
<evidence type="ECO:0000256" key="4">
    <source>
        <dbReference type="ARBA" id="ARBA00004624"/>
    </source>
</evidence>
<evidence type="ECO:0000256" key="1">
    <source>
        <dbReference type="ARBA" id="ARBA00004245"/>
    </source>
</evidence>
<keyword evidence="8" id="KW-0493">Microtubule</keyword>
<dbReference type="InterPro" id="IPR019775">
    <property type="entry name" value="WD40_repeat_CS"/>
</dbReference>
<evidence type="ECO:0000256" key="18">
    <source>
        <dbReference type="SAM" id="Coils"/>
    </source>
</evidence>
<keyword evidence="5" id="KW-0963">Cytoplasm</keyword>
<evidence type="ECO:0000256" key="15">
    <source>
        <dbReference type="ARBA" id="ARBA00023273"/>
    </source>
</evidence>
<dbReference type="FunFam" id="2.130.10.10:FF:000131">
    <property type="entry name" value="Kinesin family member 21A"/>
    <property type="match status" value="1"/>
</dbReference>
<evidence type="ECO:0000313" key="22">
    <source>
        <dbReference type="Proteomes" id="UP000261620"/>
    </source>
</evidence>
<dbReference type="FunFam" id="2.130.10.10:FF:000490">
    <property type="entry name" value="Kinesin family member 21B"/>
    <property type="match status" value="1"/>
</dbReference>
<dbReference type="PRINTS" id="PR00380">
    <property type="entry name" value="KINESINHEAVY"/>
</dbReference>
<dbReference type="GO" id="GO:0007052">
    <property type="term" value="P:mitotic spindle organization"/>
    <property type="evidence" value="ECO:0007669"/>
    <property type="project" value="TreeGrafter"/>
</dbReference>
<feature type="repeat" description="WD" evidence="16">
    <location>
        <begin position="1510"/>
        <end position="1551"/>
    </location>
</feature>
<dbReference type="GO" id="GO:0005875">
    <property type="term" value="C:microtubule associated complex"/>
    <property type="evidence" value="ECO:0007669"/>
    <property type="project" value="TreeGrafter"/>
</dbReference>
<evidence type="ECO:0000256" key="8">
    <source>
        <dbReference type="ARBA" id="ARBA00022701"/>
    </source>
</evidence>
<dbReference type="Pfam" id="PF23203">
    <property type="entry name" value="KIF21A"/>
    <property type="match status" value="1"/>
</dbReference>
<dbReference type="PROSITE" id="PS00678">
    <property type="entry name" value="WD_REPEATS_1"/>
    <property type="match status" value="1"/>
</dbReference>
<keyword evidence="6" id="KW-0597">Phosphoprotein</keyword>
<dbReference type="InterPro" id="IPR036961">
    <property type="entry name" value="Kinesin_motor_dom_sf"/>
</dbReference>
<evidence type="ECO:0000256" key="5">
    <source>
        <dbReference type="ARBA" id="ARBA00022490"/>
    </source>
</evidence>
<dbReference type="FunFam" id="2.130.10.10:FF:000164">
    <property type="entry name" value="Kinesin family member 21A"/>
    <property type="match status" value="1"/>
</dbReference>
<dbReference type="InterPro" id="IPR056532">
    <property type="entry name" value="KIF21A/B_hel_2"/>
</dbReference>
<dbReference type="GO" id="GO:0051231">
    <property type="term" value="P:spindle elongation"/>
    <property type="evidence" value="ECO:0007669"/>
    <property type="project" value="TreeGrafter"/>
</dbReference>
<keyword evidence="11 17" id="KW-0067">ATP-binding</keyword>
<dbReference type="InterPro" id="IPR015943">
    <property type="entry name" value="WD40/YVTN_repeat-like_dom_sf"/>
</dbReference>
<feature type="compositionally biased region" description="Low complexity" evidence="19">
    <location>
        <begin position="831"/>
        <end position="846"/>
    </location>
</feature>